<evidence type="ECO:0000256" key="1">
    <source>
        <dbReference type="ARBA" id="ARBA00004141"/>
    </source>
</evidence>
<evidence type="ECO:0000256" key="3">
    <source>
        <dbReference type="ARBA" id="ARBA00022989"/>
    </source>
</evidence>
<keyword evidence="3 6" id="KW-1133">Transmembrane helix</keyword>
<evidence type="ECO:0000256" key="2">
    <source>
        <dbReference type="ARBA" id="ARBA00022692"/>
    </source>
</evidence>
<evidence type="ECO:0000313" key="8">
    <source>
        <dbReference type="Proteomes" id="UP000515135"/>
    </source>
</evidence>
<dbReference type="Proteomes" id="UP000515135">
    <property type="component" value="Unplaced"/>
</dbReference>
<dbReference type="PANTHER" id="PTHR12428">
    <property type="entry name" value="OXA1"/>
    <property type="match status" value="1"/>
</dbReference>
<dbReference type="CDD" id="cd20069">
    <property type="entry name" value="5TM_Oxa1-like"/>
    <property type="match status" value="1"/>
</dbReference>
<keyword evidence="8" id="KW-1185">Reference proteome</keyword>
<evidence type="ECO:0000256" key="5">
    <source>
        <dbReference type="RuleBase" id="RU003945"/>
    </source>
</evidence>
<proteinExistence type="inferred from homology"/>
<dbReference type="InterPro" id="IPR001708">
    <property type="entry name" value="YidC/ALB3/OXA1/COX18"/>
</dbReference>
<feature type="transmembrane region" description="Helical" evidence="6">
    <location>
        <begin position="197"/>
        <end position="219"/>
    </location>
</feature>
<dbReference type="RefSeq" id="XP_019639373.1">
    <property type="nucleotide sequence ID" value="XM_019783814.1"/>
</dbReference>
<keyword evidence="4 6" id="KW-0472">Membrane</keyword>
<dbReference type="GO" id="GO:0032979">
    <property type="term" value="P:protein insertion into mitochondrial inner membrane from matrix"/>
    <property type="evidence" value="ECO:0007669"/>
    <property type="project" value="TreeGrafter"/>
</dbReference>
<protein>
    <submittedName>
        <fullName evidence="9">Mitochondrial inner membrane protein COX18-like</fullName>
    </submittedName>
</protein>
<comment type="similarity">
    <text evidence="5">Belongs to the OXA1/ALB3/YidC family.</text>
</comment>
<dbReference type="Pfam" id="PF02096">
    <property type="entry name" value="60KD_IMP"/>
    <property type="match status" value="1"/>
</dbReference>
<dbReference type="GO" id="GO:0005743">
    <property type="term" value="C:mitochondrial inner membrane"/>
    <property type="evidence" value="ECO:0007669"/>
    <property type="project" value="TreeGrafter"/>
</dbReference>
<dbReference type="AlphaFoldDB" id="A0A6P4ZRC0"/>
<feature type="transmembrane region" description="Helical" evidence="6">
    <location>
        <begin position="327"/>
        <end position="354"/>
    </location>
</feature>
<name>A0A6P4ZRC0_BRABE</name>
<feature type="transmembrane region" description="Helical" evidence="6">
    <location>
        <begin position="287"/>
        <end position="307"/>
    </location>
</feature>
<dbReference type="OrthoDB" id="2148490at2759"/>
<feature type="domain" description="Membrane insertase YidC/Oxa/ALB C-terminal" evidence="7">
    <location>
        <begin position="197"/>
        <end position="412"/>
    </location>
</feature>
<reference evidence="9" key="1">
    <citation type="submission" date="2025-08" db="UniProtKB">
        <authorList>
            <consortium name="RefSeq"/>
        </authorList>
    </citation>
    <scope>IDENTIFICATION</scope>
    <source>
        <tissue evidence="9">Gonad</tissue>
    </source>
</reference>
<dbReference type="GO" id="GO:0033617">
    <property type="term" value="P:mitochondrial respiratory chain complex IV assembly"/>
    <property type="evidence" value="ECO:0007669"/>
    <property type="project" value="TreeGrafter"/>
</dbReference>
<comment type="subcellular location">
    <subcellularLocation>
        <location evidence="1 5">Membrane</location>
        <topology evidence="1 5">Multi-pass membrane protein</topology>
    </subcellularLocation>
</comment>
<dbReference type="InterPro" id="IPR028055">
    <property type="entry name" value="YidC/Oxa/ALB_C"/>
</dbReference>
<dbReference type="PANTHER" id="PTHR12428:SF65">
    <property type="entry name" value="CYTOCHROME C OXIDASE ASSEMBLY PROTEIN COX18, MITOCHONDRIAL"/>
    <property type="match status" value="1"/>
</dbReference>
<organism evidence="8 9">
    <name type="scientific">Branchiostoma belcheri</name>
    <name type="common">Amphioxus</name>
    <dbReference type="NCBI Taxonomy" id="7741"/>
    <lineage>
        <taxon>Eukaryota</taxon>
        <taxon>Metazoa</taxon>
        <taxon>Chordata</taxon>
        <taxon>Cephalochordata</taxon>
        <taxon>Leptocardii</taxon>
        <taxon>Amphioxiformes</taxon>
        <taxon>Branchiostomatidae</taxon>
        <taxon>Branchiostoma</taxon>
    </lineage>
</organism>
<dbReference type="GeneID" id="109481279"/>
<evidence type="ECO:0000313" key="9">
    <source>
        <dbReference type="RefSeq" id="XP_019639373.1"/>
    </source>
</evidence>
<evidence type="ECO:0000256" key="4">
    <source>
        <dbReference type="ARBA" id="ARBA00023136"/>
    </source>
</evidence>
<evidence type="ECO:0000256" key="6">
    <source>
        <dbReference type="SAM" id="Phobius"/>
    </source>
</evidence>
<sequence length="527" mass="57886">MSASSLFRNCPGFQVLKQSSQLWRKFPSCPHVGTSRRHSSRTRRFFPRSLFCLPPCRQGTDCHTCNRRLRQSVRLLSISSRNGTFLLRTAPCLKCRNVSVLVCSRQMSTEASAVQVSTETTAAAALEQVSTSAVEQVSIETTAVEQVSTAAAAAVQVSPAASAPSGLYADLFGPDSPPVQAAMTLLQSAHLQTGLPWWATIVMTTAVLRLGLTFPLAVYQAQVIARVELLAPELGRFAAALRRQVSVAGQQRGWTEKQMRRKFNLKMREFRTSLYIRDNCHPFKGSLLVWVQLPLFVCVSFALRHLTGTFQGGQGAATLQPDMVSQGALWFTDLTAADPTLLLPVLLGTLNLVIVEMHSLQQVEKTRTQAVLTNFFRGISVLMVMVAAYMPAAMTLYWTSSSAVGLAQNILLKLPRLRQACRIPPTPRDSPTPFRDMAATLGQKLRAGKEKTAAKSFLQAMTLYWTSSSAVGLAQNILLKLPRLRQACRIPPTPRDSSTPFRDMAATLRRKLAGKEKPAAKSGQQRL</sequence>
<dbReference type="KEGG" id="bbel:109481279"/>
<gene>
    <name evidence="9" type="primary">LOC109481279</name>
</gene>
<accession>A0A6P4ZRC0</accession>
<feature type="transmembrane region" description="Helical" evidence="6">
    <location>
        <begin position="375"/>
        <end position="398"/>
    </location>
</feature>
<evidence type="ECO:0000259" key="7">
    <source>
        <dbReference type="Pfam" id="PF02096"/>
    </source>
</evidence>
<keyword evidence="2 5" id="KW-0812">Transmembrane</keyword>
<dbReference type="GO" id="GO:0032977">
    <property type="term" value="F:membrane insertase activity"/>
    <property type="evidence" value="ECO:0007669"/>
    <property type="project" value="InterPro"/>
</dbReference>